<keyword evidence="6" id="KW-0460">Magnesium</keyword>
<dbReference type="Gene3D" id="3.40.50.880">
    <property type="match status" value="1"/>
</dbReference>
<proteinExistence type="predicted"/>
<dbReference type="Gene3D" id="3.30.1330.10">
    <property type="entry name" value="PurM-like, N-terminal domain"/>
    <property type="match status" value="2"/>
</dbReference>
<evidence type="ECO:0000256" key="1">
    <source>
        <dbReference type="ARBA" id="ARBA00022598"/>
    </source>
</evidence>
<evidence type="ECO:0000259" key="8">
    <source>
        <dbReference type="Pfam" id="PF18072"/>
    </source>
</evidence>
<evidence type="ECO:0000259" key="7">
    <source>
        <dbReference type="Pfam" id="PF02769"/>
    </source>
</evidence>
<dbReference type="InterPro" id="IPR036676">
    <property type="entry name" value="PurM-like_C_sf"/>
</dbReference>
<evidence type="ECO:0000313" key="9">
    <source>
        <dbReference type="EMBL" id="MBB6478634.1"/>
    </source>
</evidence>
<keyword evidence="1 9" id="KW-0436">Ligase</keyword>
<evidence type="ECO:0000256" key="4">
    <source>
        <dbReference type="ARBA" id="ARBA00022755"/>
    </source>
</evidence>
<evidence type="ECO:0000256" key="5">
    <source>
        <dbReference type="ARBA" id="ARBA00022840"/>
    </source>
</evidence>
<keyword evidence="4" id="KW-0658">Purine biosynthesis</keyword>
<protein>
    <submittedName>
        <fullName evidence="9">Phosphoribosylformylglycinamidine synthase</fullName>
        <ecNumber evidence="9">6.3.5.3</ecNumber>
    </submittedName>
</protein>
<dbReference type="GO" id="GO:0006164">
    <property type="term" value="P:purine nucleotide biosynthetic process"/>
    <property type="evidence" value="ECO:0007669"/>
    <property type="project" value="UniProtKB-KW"/>
</dbReference>
<dbReference type="GO" id="GO:0005737">
    <property type="term" value="C:cytoplasm"/>
    <property type="evidence" value="ECO:0007669"/>
    <property type="project" value="TreeGrafter"/>
</dbReference>
<dbReference type="Pfam" id="PF02769">
    <property type="entry name" value="AIRS_C"/>
    <property type="match status" value="1"/>
</dbReference>
<evidence type="ECO:0000256" key="2">
    <source>
        <dbReference type="ARBA" id="ARBA00022723"/>
    </source>
</evidence>
<dbReference type="GO" id="GO:0046872">
    <property type="term" value="F:metal ion binding"/>
    <property type="evidence" value="ECO:0007669"/>
    <property type="project" value="UniProtKB-KW"/>
</dbReference>
<reference evidence="9 10" key="1">
    <citation type="submission" date="2020-08" db="EMBL/GenBank/DDBJ databases">
        <title>Genomic Encyclopedia of Type Strains, Phase IV (KMG-IV): sequencing the most valuable type-strain genomes for metagenomic binning, comparative biology and taxonomic classification.</title>
        <authorList>
            <person name="Goeker M."/>
        </authorList>
    </citation>
    <scope>NUCLEOTIDE SEQUENCE [LARGE SCALE GENOMIC DNA]</scope>
    <source>
        <strain evidence="9 10">DSM 2461</strain>
    </source>
</reference>
<feature type="domain" description="PurM-like C-terminal" evidence="7">
    <location>
        <begin position="436"/>
        <end position="588"/>
    </location>
</feature>
<accession>A0A841R102</accession>
<keyword evidence="10" id="KW-1185">Reference proteome</keyword>
<sequence length="1243" mass="136684">MDRRRIYVRKKEGFNLEAGELKKDLRDSLRINALENVIIYNIYEISGLDEGQFNEGLAGVFYEEPVDEIFFESPSLDAPCFAVEYLPGQFDNRADSAEQCLHLKFGDWNGSVKTGKLLVFRGIGQSDLEKIKSYYINDLEMREKDLSIIQGLEEADSPDSIPSIEGLIDAADDEIPEWHASLNLAMTAADLKFCRDYFRDEEKRNPTETELRVLDSYWSDHCRHTTFETEIENIEYGTGEFKTLLENTFQEYLNSRKKTGRENKPVSLMDLATISMREMFSSGELDDLDKSEEINACSLKVPVKTENGEEDWLVMFKNETHNHPTEIEPFGGASTCIGGAIRDPLSGRSYVYQAMRVTGSADPTVHIDETMEGKLPQKKITTGAAHGYSSYGNQIGLATSYVREIYDEGYKAKRMEVGAVVGAAPAVNVIRETPVKGDVVILLGGKTGRDGIGGATGSSKEHTTESLDTCSAEVQKGNAPEERKIQRLFRKKKVTSLIRRCNDFGAGGVSVAIGELSRGLQINLDKVPVKYSGLNGTELAISESQERMAVVVHQKDARQFIAYADEENLQAVEVAVITDNDRLVMTWKGETIVNLSRRFLDTNGVRNKVDLTVAPVAEEKPFAVQVTGSTLVEKFSNNLKTLNNCSQNGLSGMFDSTIGSGTVLLPYGGKFQNTENECSIHKIPVGVEGSSTCSAMSYGYNPVISRWSPFHGGAWAIVESLTKLAASGADPLKARLSLQEYFRKPGTDKEAWGEPFSALLGAYYVQNKLRIPAIGGKDSMSGTFHDLTVPPTLISFALSTMESQMVISSDFKRSGNQVYLLELPVRKDGMPDLDKLKNNFELFRKLAGKGIVFSAASIRQGGLAEAVARMSFGNKTGFTFSDTAIEKNMFDLSYGSILFETSHILDFKEAKLIGKTVRGSKITFTDGTSIDVDALIDEWRKPLDKVFPHFHSEESKETTLDKRDSSLVANRRRSVTKSAEPKVVIPVFPGTNCEFDSSNAFIRAGAQTVTPVFRNADSKAIGESLEELKAQIDGSQILFLAGGFSAADEPDGSGKFITSILQNPMISDAVMSLLDRDGLILGICNGFQALVKSGLLPFGQIGVQSAESATLYRNQINRHVSKVVTTRTASVNSPWLAGIQTGDLHSIPVSHGEGRFMADSDVIGRLFQNGQVAFQYSDFEGNPTMDPRFNPNGSVEAIEGIISPDGRILGKMGHSERTGRDVLKNISGNRDQKIFESGVKYFS</sequence>
<dbReference type="NCBIfam" id="TIGR01857">
    <property type="entry name" value="FGAM-synthase"/>
    <property type="match status" value="1"/>
</dbReference>
<dbReference type="InterPro" id="IPR036921">
    <property type="entry name" value="PurM-like_N_sf"/>
</dbReference>
<dbReference type="Proteomes" id="UP000587760">
    <property type="component" value="Unassembled WGS sequence"/>
</dbReference>
<name>A0A841R102_9SPIO</name>
<keyword evidence="2" id="KW-0479">Metal-binding</keyword>
<evidence type="ECO:0000313" key="10">
    <source>
        <dbReference type="Proteomes" id="UP000587760"/>
    </source>
</evidence>
<feature type="domain" description="Phosphoribosylformylglycinamidine synthase linker" evidence="8">
    <location>
        <begin position="180"/>
        <end position="224"/>
    </location>
</feature>
<dbReference type="PANTHER" id="PTHR10099:SF1">
    <property type="entry name" value="PHOSPHORIBOSYLFORMYLGLYCINAMIDINE SYNTHASE"/>
    <property type="match status" value="1"/>
</dbReference>
<dbReference type="InterPro" id="IPR010141">
    <property type="entry name" value="FGAM_synthase"/>
</dbReference>
<evidence type="ECO:0000256" key="6">
    <source>
        <dbReference type="ARBA" id="ARBA00022842"/>
    </source>
</evidence>
<dbReference type="Gene3D" id="3.90.650.10">
    <property type="entry name" value="PurM-like C-terminal domain"/>
    <property type="match status" value="2"/>
</dbReference>
<dbReference type="FunFam" id="3.30.1330.10:FF:000013">
    <property type="entry name" value="Phosphoribosylformylglycinamidine synthase"/>
    <property type="match status" value="1"/>
</dbReference>
<dbReference type="SUPFAM" id="SSF56042">
    <property type="entry name" value="PurM C-terminal domain-like"/>
    <property type="match status" value="2"/>
</dbReference>
<dbReference type="CDD" id="cd02203">
    <property type="entry name" value="PurL_repeat1"/>
    <property type="match status" value="1"/>
</dbReference>
<dbReference type="SMART" id="SM01211">
    <property type="entry name" value="GATase_5"/>
    <property type="match status" value="1"/>
</dbReference>
<dbReference type="AlphaFoldDB" id="A0A841R102"/>
<dbReference type="GO" id="GO:0005524">
    <property type="term" value="F:ATP binding"/>
    <property type="evidence" value="ECO:0007669"/>
    <property type="project" value="UniProtKB-KW"/>
</dbReference>
<keyword evidence="5" id="KW-0067">ATP-binding</keyword>
<dbReference type="GO" id="GO:0004642">
    <property type="term" value="F:phosphoribosylformylglycinamidine synthase activity"/>
    <property type="evidence" value="ECO:0007669"/>
    <property type="project" value="UniProtKB-EC"/>
</dbReference>
<dbReference type="InterPro" id="IPR010918">
    <property type="entry name" value="PurM-like_C_dom"/>
</dbReference>
<dbReference type="RefSeq" id="WP_184742660.1">
    <property type="nucleotide sequence ID" value="NZ_JACHGJ010000001.1"/>
</dbReference>
<dbReference type="Pfam" id="PF18072">
    <property type="entry name" value="FGAR-AT_linker"/>
    <property type="match status" value="1"/>
</dbReference>
<gene>
    <name evidence="9" type="ORF">HNR50_000267</name>
</gene>
<keyword evidence="3" id="KW-0547">Nucleotide-binding</keyword>
<comment type="caution">
    <text evidence="9">The sequence shown here is derived from an EMBL/GenBank/DDBJ whole genome shotgun (WGS) entry which is preliminary data.</text>
</comment>
<dbReference type="Pfam" id="PF13507">
    <property type="entry name" value="GATase_5"/>
    <property type="match status" value="1"/>
</dbReference>
<dbReference type="InterPro" id="IPR041609">
    <property type="entry name" value="PurL_linker"/>
</dbReference>
<dbReference type="InterPro" id="IPR029062">
    <property type="entry name" value="Class_I_gatase-like"/>
</dbReference>
<dbReference type="EMBL" id="JACHGJ010000001">
    <property type="protein sequence ID" value="MBB6478634.1"/>
    <property type="molecule type" value="Genomic_DNA"/>
</dbReference>
<dbReference type="SUPFAM" id="SSF52317">
    <property type="entry name" value="Class I glutamine amidotransferase-like"/>
    <property type="match status" value="1"/>
</dbReference>
<dbReference type="CDD" id="cd02204">
    <property type="entry name" value="PurL_repeat2"/>
    <property type="match status" value="1"/>
</dbReference>
<dbReference type="SUPFAM" id="SSF55326">
    <property type="entry name" value="PurM N-terminal domain-like"/>
    <property type="match status" value="2"/>
</dbReference>
<organism evidence="9 10">
    <name type="scientific">Spirochaeta isovalerica</name>
    <dbReference type="NCBI Taxonomy" id="150"/>
    <lineage>
        <taxon>Bacteria</taxon>
        <taxon>Pseudomonadati</taxon>
        <taxon>Spirochaetota</taxon>
        <taxon>Spirochaetia</taxon>
        <taxon>Spirochaetales</taxon>
        <taxon>Spirochaetaceae</taxon>
        <taxon>Spirochaeta</taxon>
    </lineage>
</organism>
<evidence type="ECO:0000256" key="3">
    <source>
        <dbReference type="ARBA" id="ARBA00022741"/>
    </source>
</evidence>
<dbReference type="PANTHER" id="PTHR10099">
    <property type="entry name" value="PHOSPHORIBOSYLFORMYLGLYCINAMIDINE SYNTHASE"/>
    <property type="match status" value="1"/>
</dbReference>
<dbReference type="EC" id="6.3.5.3" evidence="9"/>